<comment type="caution">
    <text evidence="3">The sequence shown here is derived from an EMBL/GenBank/DDBJ whole genome shotgun (WGS) entry which is preliminary data.</text>
</comment>
<dbReference type="STRING" id="1691903.A9B99_07530"/>
<dbReference type="InterPro" id="IPR005546">
    <property type="entry name" value="Autotransporte_beta"/>
</dbReference>
<accession>A0A1B7L411</accession>
<evidence type="ECO:0000259" key="2">
    <source>
        <dbReference type="PROSITE" id="PS51208"/>
    </source>
</evidence>
<keyword evidence="1" id="KW-0732">Signal</keyword>
<sequence length="764" mass="78591">MNKLFKVKPLIVAIASGLSAMTVAGSAGATTDTLVISNTSSDIQVSSGESYTSITVTDTGVIAGANDGIYNNGTITTITNNNLLGAGYYGIRSSGNIGTINNLGTISSDRAYALYNTGTIDALNNSGTISAGWGYTILNNGTINSINNSGTLSAGTTSSNVLNNSGTIGSITNTGTIKGDITSSGSLDFIGGTGSTIGTLTGYTADESTPVIGAINLSSGDLTLSSGNMLLNDNVTLSSGSFKNTGANLYISNPITITGNYTQSASSSLNFNVASDAVTTGSLSSDSGYGRLIVNGAATLASGSSVNLVSQGYAFAAGQRYVVIDASDAANTQYNAGALNYNASGFTGTVKGSAATDASSGDALLVLNLSAAQTTSPTTPTTPTTPSWEPTIGNAISSLNGLQNYTGVSNAGLLNLYNASLAINSVGEANRVGEQLSPGMNASAANAASTATFDMLNVIGSRISTTQFAWRNRQSGIAAGDESLNNAVWGQTFGGRANQGNTSEMSGYKATYGGLVLGADRAINDNWRLGGALSYTSTNIKGNSSFNGSNAYVNSWGLTAYASYLAPDWYTNLYATAATQRFNTQRSVDFTGYSGIANGKFDGQQYAVKAEFGYPLAVTQAFTVTPLANLSYSFMQQNGYTESNGNGAALRVDAAHSDAIKSGLGAKFEVTTSTPVGELTPYLQMLWYHQYDNQPMKISSSYAAAIDETGFTTRGASPEKDTGDFSVGATLVHSGTSSITAYYDISAAPHYSNQSVSLRFKQLF</sequence>
<feature type="chain" id="PRO_5008596724" description="Autotransporter domain-containing protein" evidence="1">
    <location>
        <begin position="30"/>
        <end position="764"/>
    </location>
</feature>
<evidence type="ECO:0000313" key="4">
    <source>
        <dbReference type="Proteomes" id="UP000078225"/>
    </source>
</evidence>
<dbReference type="GO" id="GO:0019867">
    <property type="term" value="C:outer membrane"/>
    <property type="evidence" value="ECO:0007669"/>
    <property type="project" value="InterPro"/>
</dbReference>
<protein>
    <recommendedName>
        <fullName evidence="2">Autotransporter domain-containing protein</fullName>
    </recommendedName>
</protein>
<dbReference type="NCBIfam" id="TIGR01414">
    <property type="entry name" value="autotrans_barl"/>
    <property type="match status" value="1"/>
</dbReference>
<proteinExistence type="predicted"/>
<dbReference type="InterPro" id="IPR006315">
    <property type="entry name" value="OM_autotransptr_brl_dom"/>
</dbReference>
<dbReference type="Proteomes" id="UP000078225">
    <property type="component" value="Unassembled WGS sequence"/>
</dbReference>
<dbReference type="PROSITE" id="PS51208">
    <property type="entry name" value="AUTOTRANSPORTER"/>
    <property type="match status" value="1"/>
</dbReference>
<dbReference type="RefSeq" id="WP_064597800.1">
    <property type="nucleotide sequence ID" value="NZ_LYRP01000012.1"/>
</dbReference>
<keyword evidence="4" id="KW-1185">Reference proteome</keyword>
<reference evidence="4" key="1">
    <citation type="submission" date="2016-05" db="EMBL/GenBank/DDBJ databases">
        <authorList>
            <person name="Behera P."/>
            <person name="Vaishampayan P."/>
            <person name="Singh N."/>
            <person name="Raina V."/>
            <person name="Suar M."/>
            <person name="Pattnaik A."/>
            <person name="Rastogi G."/>
        </authorList>
    </citation>
    <scope>NUCLEOTIDE SEQUENCE [LARGE SCALE GENOMIC DNA]</scope>
    <source>
        <strain evidence="4">MP23</strain>
    </source>
</reference>
<feature type="domain" description="Autotransporter" evidence="2">
    <location>
        <begin position="481"/>
        <end position="764"/>
    </location>
</feature>
<dbReference type="InterPro" id="IPR036709">
    <property type="entry name" value="Autotransporte_beta_dom_sf"/>
</dbReference>
<feature type="signal peptide" evidence="1">
    <location>
        <begin position="1"/>
        <end position="29"/>
    </location>
</feature>
<dbReference type="SUPFAM" id="SSF103515">
    <property type="entry name" value="Autotransporter"/>
    <property type="match status" value="1"/>
</dbReference>
<dbReference type="SMART" id="SM00869">
    <property type="entry name" value="Autotransporter"/>
    <property type="match status" value="1"/>
</dbReference>
<organism evidence="3 4">
    <name type="scientific">Mangrovibacter phragmitis</name>
    <dbReference type="NCBI Taxonomy" id="1691903"/>
    <lineage>
        <taxon>Bacteria</taxon>
        <taxon>Pseudomonadati</taxon>
        <taxon>Pseudomonadota</taxon>
        <taxon>Gammaproteobacteria</taxon>
        <taxon>Enterobacterales</taxon>
        <taxon>Enterobacteriaceae</taxon>
        <taxon>Mangrovibacter</taxon>
    </lineage>
</organism>
<evidence type="ECO:0000256" key="1">
    <source>
        <dbReference type="SAM" id="SignalP"/>
    </source>
</evidence>
<dbReference type="AlphaFoldDB" id="A0A1B7L411"/>
<dbReference type="EMBL" id="LYRP01000012">
    <property type="protein sequence ID" value="OAT77149.1"/>
    <property type="molecule type" value="Genomic_DNA"/>
</dbReference>
<evidence type="ECO:0000313" key="3">
    <source>
        <dbReference type="EMBL" id="OAT77149.1"/>
    </source>
</evidence>
<name>A0A1B7L411_9ENTR</name>
<dbReference type="Gene3D" id="2.40.128.130">
    <property type="entry name" value="Autotransporter beta-domain"/>
    <property type="match status" value="1"/>
</dbReference>
<gene>
    <name evidence="3" type="ORF">A9B99_07530</name>
</gene>
<dbReference type="OrthoDB" id="9780507at2"/>
<dbReference type="Pfam" id="PF03797">
    <property type="entry name" value="Autotransporter"/>
    <property type="match status" value="1"/>
</dbReference>